<sequence>MNTVRSNYAQLISRLQNMNKYNFKTKYFSALLLAIAGQTNVVYAQDLFCSENNFVQHLEGNWKSIFYAPNEGGVWGYSDTYITNIISVLDGKGVQSNEILRAKNWTQFQTYTMMCDPANGGYKLVFMDIVSNVLSVDLYVGTPKDNVLSFENMTTSIDPKSIEKNQFWKISFTIIDNDHFQLYGASTIDEGKNWIPAAKIEYFREALID</sequence>
<proteinExistence type="predicted"/>
<dbReference type="EMBL" id="SHNP01000008">
    <property type="protein sequence ID" value="MCX2975426.1"/>
    <property type="molecule type" value="Genomic_DNA"/>
</dbReference>
<evidence type="ECO:0000313" key="3">
    <source>
        <dbReference type="Proteomes" id="UP001143307"/>
    </source>
</evidence>
<feature type="chain" id="PRO_5047019240" evidence="1">
    <location>
        <begin position="45"/>
        <end position="209"/>
    </location>
</feature>
<reference evidence="2" key="1">
    <citation type="submission" date="2019-02" db="EMBL/GenBank/DDBJ databases">
        <authorList>
            <person name="Li S.-H."/>
        </authorList>
    </citation>
    <scope>NUCLEOTIDE SEQUENCE</scope>
    <source>
        <strain evidence="2">IMCC8485</strain>
    </source>
</reference>
<dbReference type="Proteomes" id="UP001143307">
    <property type="component" value="Unassembled WGS sequence"/>
</dbReference>
<protein>
    <submittedName>
        <fullName evidence="2">DUF1579 domain-containing protein</fullName>
    </submittedName>
</protein>
<organism evidence="2 3">
    <name type="scientific">Candidatus Seongchinamella marina</name>
    <dbReference type="NCBI Taxonomy" id="2518990"/>
    <lineage>
        <taxon>Bacteria</taxon>
        <taxon>Pseudomonadati</taxon>
        <taxon>Pseudomonadota</taxon>
        <taxon>Gammaproteobacteria</taxon>
        <taxon>Cellvibrionales</taxon>
        <taxon>Halieaceae</taxon>
        <taxon>Seongchinamella</taxon>
    </lineage>
</organism>
<gene>
    <name evidence="2" type="ORF">EYC87_17745</name>
</gene>
<name>A0ABT3SZK1_9GAMM</name>
<feature type="signal peptide" evidence="1">
    <location>
        <begin position="1"/>
        <end position="44"/>
    </location>
</feature>
<accession>A0ABT3SZK1</accession>
<evidence type="ECO:0000256" key="1">
    <source>
        <dbReference type="SAM" id="SignalP"/>
    </source>
</evidence>
<keyword evidence="3" id="KW-1185">Reference proteome</keyword>
<comment type="caution">
    <text evidence="2">The sequence shown here is derived from an EMBL/GenBank/DDBJ whole genome shotgun (WGS) entry which is preliminary data.</text>
</comment>
<dbReference type="RefSeq" id="WP_279254068.1">
    <property type="nucleotide sequence ID" value="NZ_SHNP01000008.1"/>
</dbReference>
<keyword evidence="1" id="KW-0732">Signal</keyword>
<evidence type="ECO:0000313" key="2">
    <source>
        <dbReference type="EMBL" id="MCX2975426.1"/>
    </source>
</evidence>